<dbReference type="EMBL" id="LN902846">
    <property type="protein sequence ID" value="CDS41645.1"/>
    <property type="molecule type" value="Genomic_DNA"/>
</dbReference>
<feature type="region of interest" description="Disordered" evidence="1">
    <location>
        <begin position="1"/>
        <end position="49"/>
    </location>
</feature>
<gene>
    <name evidence="2" type="ORF">EmuJ_000931200</name>
</gene>
<evidence type="ECO:0000313" key="2">
    <source>
        <dbReference type="EMBL" id="CDS41645.1"/>
    </source>
</evidence>
<dbReference type="AlphaFoldDB" id="A0A068YH11"/>
<organism evidence="2 3">
    <name type="scientific">Echinococcus multilocularis</name>
    <name type="common">Fox tapeworm</name>
    <dbReference type="NCBI Taxonomy" id="6211"/>
    <lineage>
        <taxon>Eukaryota</taxon>
        <taxon>Metazoa</taxon>
        <taxon>Spiralia</taxon>
        <taxon>Lophotrochozoa</taxon>
        <taxon>Platyhelminthes</taxon>
        <taxon>Cestoda</taxon>
        <taxon>Eucestoda</taxon>
        <taxon>Cyclophyllidea</taxon>
        <taxon>Taeniidae</taxon>
        <taxon>Echinococcus</taxon>
    </lineage>
</organism>
<evidence type="ECO:0000313" key="3">
    <source>
        <dbReference type="Proteomes" id="UP000017246"/>
    </source>
</evidence>
<sequence>MSESGYESSNESPKCKPKVVKRSRVEDTLPPCSPTSAKRCKSSKPKCGTVVNHGKQRGVSAMNRLFQRFKKRTRNYLFRYASRNCDQTKRIRRRLPLVSGKARVRRQRGRIKKIIPKNRASCTPRKQARRQLSPRQSSLRLRQSSSSCYTKKSTTCESESPNCSSSSSTPPRLNASRRRLCSENNSGDWKSRLRPRPLKSNRYPNYRCLLQGRGCDRNCSNTSIRLQESLRSRFLNDTLNDEEVFNSMESSPTAEDLLVSQVVVEPTILVNSVSGDAPDIDSIEKRQ</sequence>
<evidence type="ECO:0000256" key="1">
    <source>
        <dbReference type="SAM" id="MobiDB-lite"/>
    </source>
</evidence>
<reference evidence="2" key="2">
    <citation type="submission" date="2015-11" db="EMBL/GenBank/DDBJ databases">
        <authorList>
            <person name="Zhang Y."/>
            <person name="Guo Z."/>
        </authorList>
    </citation>
    <scope>NUCLEOTIDE SEQUENCE</scope>
</reference>
<dbReference type="Proteomes" id="UP000017246">
    <property type="component" value="Unassembled WGS sequence"/>
</dbReference>
<reference evidence="2" key="1">
    <citation type="journal article" date="2013" name="Nature">
        <title>The genomes of four tapeworm species reveal adaptations to parasitism.</title>
        <authorList>
            <person name="Tsai I.J."/>
            <person name="Zarowiecki M."/>
            <person name="Holroyd N."/>
            <person name="Garciarrubio A."/>
            <person name="Sanchez-Flores A."/>
            <person name="Brooks K.L."/>
            <person name="Tracey A."/>
            <person name="Bobes R.J."/>
            <person name="Fragoso G."/>
            <person name="Sciutto E."/>
            <person name="Aslett M."/>
            <person name="Beasley H."/>
            <person name="Bennett H.M."/>
            <person name="Cai J."/>
            <person name="Camicia F."/>
            <person name="Clark R."/>
            <person name="Cucher M."/>
            <person name="De Silva N."/>
            <person name="Day T.A."/>
            <person name="Deplazes P."/>
            <person name="Estrada K."/>
            <person name="Fernandez C."/>
            <person name="Holland P.W."/>
            <person name="Hou J."/>
            <person name="Hu S."/>
            <person name="Huckvale T."/>
            <person name="Hung S.S."/>
            <person name="Kamenetzky L."/>
            <person name="Keane J.A."/>
            <person name="Kiss F."/>
            <person name="Koziol U."/>
            <person name="Lambert O."/>
            <person name="Liu K."/>
            <person name="Luo X."/>
            <person name="Luo Y."/>
            <person name="Macchiaroli N."/>
            <person name="Nichol S."/>
            <person name="Paps J."/>
            <person name="Parkinson J."/>
            <person name="Pouchkina-Stantcheva N."/>
            <person name="Riddiford N."/>
            <person name="Rosenzvit M."/>
            <person name="Salinas G."/>
            <person name="Wasmuth J.D."/>
            <person name="Zamanian M."/>
            <person name="Zheng Y."/>
            <person name="Cai X."/>
            <person name="Soberon X."/>
            <person name="Olson P.D."/>
            <person name="Laclette J.P."/>
            <person name="Brehm K."/>
            <person name="Berriman M."/>
            <person name="Garciarrubio A."/>
            <person name="Bobes R.J."/>
            <person name="Fragoso G."/>
            <person name="Sanchez-Flores A."/>
            <person name="Estrada K."/>
            <person name="Cevallos M.A."/>
            <person name="Morett E."/>
            <person name="Gonzalez V."/>
            <person name="Portillo T."/>
            <person name="Ochoa-Leyva A."/>
            <person name="Jose M.V."/>
            <person name="Sciutto E."/>
            <person name="Landa A."/>
            <person name="Jimenez L."/>
            <person name="Valdes V."/>
            <person name="Carrero J.C."/>
            <person name="Larralde C."/>
            <person name="Morales-Montor J."/>
            <person name="Limon-Lason J."/>
            <person name="Soberon X."/>
            <person name="Laclette J.P."/>
        </authorList>
    </citation>
    <scope>NUCLEOTIDE SEQUENCE [LARGE SCALE GENOMIC DNA]</scope>
</reference>
<feature type="region of interest" description="Disordered" evidence="1">
    <location>
        <begin position="119"/>
        <end position="196"/>
    </location>
</feature>
<keyword evidence="3" id="KW-1185">Reference proteome</keyword>
<protein>
    <submittedName>
        <fullName evidence="2">Expressed conserved protein</fullName>
    </submittedName>
</protein>
<feature type="compositionally biased region" description="Low complexity" evidence="1">
    <location>
        <begin position="130"/>
        <end position="171"/>
    </location>
</feature>
<name>A0A068YH11_ECHMU</name>
<proteinExistence type="predicted"/>
<accession>A0A068YH11</accession>
<feature type="compositionally biased region" description="Polar residues" evidence="1">
    <location>
        <begin position="1"/>
        <end position="12"/>
    </location>
</feature>